<name>A0ABN9GW47_9NEOB</name>
<evidence type="ECO:0008006" key="3">
    <source>
        <dbReference type="Google" id="ProtNLM"/>
    </source>
</evidence>
<dbReference type="Proteomes" id="UP001162483">
    <property type="component" value="Unassembled WGS sequence"/>
</dbReference>
<dbReference type="Gene3D" id="3.30.420.10">
    <property type="entry name" value="Ribonuclease H-like superfamily/Ribonuclease H"/>
    <property type="match status" value="1"/>
</dbReference>
<evidence type="ECO:0000313" key="2">
    <source>
        <dbReference type="Proteomes" id="UP001162483"/>
    </source>
</evidence>
<reference evidence="1" key="1">
    <citation type="submission" date="2023-05" db="EMBL/GenBank/DDBJ databases">
        <authorList>
            <person name="Stuckert A."/>
        </authorList>
    </citation>
    <scope>NUCLEOTIDE SEQUENCE</scope>
</reference>
<protein>
    <recommendedName>
        <fullName evidence="3">Tc1-like transposase DDE domain-containing protein</fullName>
    </recommendedName>
</protein>
<sequence>MLPSLRAPGCHALFQQDNDQKNTSKATVAFLKMNRGKVIQWPSMSSHLNPKEHLWRFLKRQVEHHSPSNIQALTEVVLEE</sequence>
<comment type="caution">
    <text evidence="1">The sequence shown here is derived from an EMBL/GenBank/DDBJ whole genome shotgun (WGS) entry which is preliminary data.</text>
</comment>
<evidence type="ECO:0000313" key="1">
    <source>
        <dbReference type="EMBL" id="CAI9613679.1"/>
    </source>
</evidence>
<organism evidence="1 2">
    <name type="scientific">Staurois parvus</name>
    <dbReference type="NCBI Taxonomy" id="386267"/>
    <lineage>
        <taxon>Eukaryota</taxon>
        <taxon>Metazoa</taxon>
        <taxon>Chordata</taxon>
        <taxon>Craniata</taxon>
        <taxon>Vertebrata</taxon>
        <taxon>Euteleostomi</taxon>
        <taxon>Amphibia</taxon>
        <taxon>Batrachia</taxon>
        <taxon>Anura</taxon>
        <taxon>Neobatrachia</taxon>
        <taxon>Ranoidea</taxon>
        <taxon>Ranidae</taxon>
        <taxon>Staurois</taxon>
    </lineage>
</organism>
<dbReference type="InterPro" id="IPR036397">
    <property type="entry name" value="RNaseH_sf"/>
</dbReference>
<proteinExistence type="predicted"/>
<dbReference type="EMBL" id="CATNWA010019524">
    <property type="protein sequence ID" value="CAI9613679.1"/>
    <property type="molecule type" value="Genomic_DNA"/>
</dbReference>
<keyword evidence="2" id="KW-1185">Reference proteome</keyword>
<accession>A0ABN9GW47</accession>
<gene>
    <name evidence="1" type="ORF">SPARVUS_LOCUS14927078</name>
</gene>